<name>A0A8S3UB44_MYTED</name>
<dbReference type="SMART" id="SM00355">
    <property type="entry name" value="ZnF_C2H2"/>
    <property type="match status" value="7"/>
</dbReference>
<organism evidence="9 10">
    <name type="scientific">Mytilus edulis</name>
    <name type="common">Blue mussel</name>
    <dbReference type="NCBI Taxonomy" id="6550"/>
    <lineage>
        <taxon>Eukaryota</taxon>
        <taxon>Metazoa</taxon>
        <taxon>Spiralia</taxon>
        <taxon>Lophotrochozoa</taxon>
        <taxon>Mollusca</taxon>
        <taxon>Bivalvia</taxon>
        <taxon>Autobranchia</taxon>
        <taxon>Pteriomorphia</taxon>
        <taxon>Mytilida</taxon>
        <taxon>Mytiloidea</taxon>
        <taxon>Mytilidae</taxon>
        <taxon>Mytilinae</taxon>
        <taxon>Mytilus</taxon>
    </lineage>
</organism>
<evidence type="ECO:0000259" key="8">
    <source>
        <dbReference type="PROSITE" id="PS50157"/>
    </source>
</evidence>
<reference evidence="9" key="1">
    <citation type="submission" date="2021-03" db="EMBL/GenBank/DDBJ databases">
        <authorList>
            <person name="Bekaert M."/>
        </authorList>
    </citation>
    <scope>NUCLEOTIDE SEQUENCE</scope>
</reference>
<keyword evidence="5" id="KW-0862">Zinc</keyword>
<dbReference type="InterPro" id="IPR036236">
    <property type="entry name" value="Znf_C2H2_sf"/>
</dbReference>
<evidence type="ECO:0000256" key="3">
    <source>
        <dbReference type="ARBA" id="ARBA00022737"/>
    </source>
</evidence>
<evidence type="ECO:0000256" key="7">
    <source>
        <dbReference type="PROSITE-ProRule" id="PRU00042"/>
    </source>
</evidence>
<sequence>MQVLTSDSDITDLITSADLLEEQEDNPNNPIELNPKKCNVCYKEFTEKCNLSRHMKKHMDTMEKCQQCNKVFYTKCDLSRHVDSFHKHIVFECTTCQKSFKSKTGLSNHNREHSGQFRYLCTYCGKGFNYKRQFEGHKAGHENERNFSCSKCGKSFQYENSRDNHAKLCGINKEKYVKCDQCGKAFKCIKYLKEHQKCHLNPDRYQCAMCGNYYQNRSGLHKHNLLSDNWFTSVRRSLNPSLRYTFMLRFRHLIRNAFNGRAD</sequence>
<evidence type="ECO:0000256" key="4">
    <source>
        <dbReference type="ARBA" id="ARBA00022771"/>
    </source>
</evidence>
<dbReference type="Pfam" id="PF00096">
    <property type="entry name" value="zf-C2H2"/>
    <property type="match status" value="2"/>
</dbReference>
<dbReference type="GO" id="GO:0010468">
    <property type="term" value="P:regulation of gene expression"/>
    <property type="evidence" value="ECO:0007669"/>
    <property type="project" value="TreeGrafter"/>
</dbReference>
<dbReference type="Proteomes" id="UP000683360">
    <property type="component" value="Unassembled WGS sequence"/>
</dbReference>
<evidence type="ECO:0000256" key="5">
    <source>
        <dbReference type="ARBA" id="ARBA00022833"/>
    </source>
</evidence>
<dbReference type="Gene3D" id="3.30.160.60">
    <property type="entry name" value="Classic Zinc Finger"/>
    <property type="match status" value="4"/>
</dbReference>
<evidence type="ECO:0000313" key="10">
    <source>
        <dbReference type="Proteomes" id="UP000683360"/>
    </source>
</evidence>
<protein>
    <submittedName>
        <fullName evidence="9">KRAB</fullName>
    </submittedName>
</protein>
<feature type="domain" description="C2H2-type" evidence="8">
    <location>
        <begin position="91"/>
        <end position="118"/>
    </location>
</feature>
<feature type="domain" description="C2H2-type" evidence="8">
    <location>
        <begin position="36"/>
        <end position="63"/>
    </location>
</feature>
<dbReference type="PANTHER" id="PTHR16515:SF49">
    <property type="entry name" value="GASTRULA ZINC FINGER PROTEIN XLCGF49.1-LIKE-RELATED"/>
    <property type="match status" value="1"/>
</dbReference>
<dbReference type="PROSITE" id="PS00028">
    <property type="entry name" value="ZINC_FINGER_C2H2_1"/>
    <property type="match status" value="4"/>
</dbReference>
<dbReference type="SUPFAM" id="SSF57667">
    <property type="entry name" value="beta-beta-alpha zinc fingers"/>
    <property type="match status" value="4"/>
</dbReference>
<dbReference type="EMBL" id="CAJPWZ010002690">
    <property type="protein sequence ID" value="CAG2243105.1"/>
    <property type="molecule type" value="Genomic_DNA"/>
</dbReference>
<keyword evidence="3" id="KW-0677">Repeat</keyword>
<keyword evidence="10" id="KW-1185">Reference proteome</keyword>
<dbReference type="Pfam" id="PF13912">
    <property type="entry name" value="zf-C2H2_6"/>
    <property type="match status" value="3"/>
</dbReference>
<dbReference type="GO" id="GO:0008270">
    <property type="term" value="F:zinc ion binding"/>
    <property type="evidence" value="ECO:0007669"/>
    <property type="project" value="UniProtKB-KW"/>
</dbReference>
<keyword evidence="2" id="KW-0479">Metal-binding</keyword>
<dbReference type="GO" id="GO:0005634">
    <property type="term" value="C:nucleus"/>
    <property type="evidence" value="ECO:0007669"/>
    <property type="project" value="UniProtKB-SubCell"/>
</dbReference>
<comment type="caution">
    <text evidence="9">The sequence shown here is derived from an EMBL/GenBank/DDBJ whole genome shotgun (WGS) entry which is preliminary data.</text>
</comment>
<keyword evidence="4 7" id="KW-0863">Zinc-finger</keyword>
<dbReference type="AlphaFoldDB" id="A0A8S3UB44"/>
<dbReference type="PROSITE" id="PS50157">
    <property type="entry name" value="ZINC_FINGER_C2H2_2"/>
    <property type="match status" value="6"/>
</dbReference>
<keyword evidence="6" id="KW-0539">Nucleus</keyword>
<evidence type="ECO:0000256" key="1">
    <source>
        <dbReference type="ARBA" id="ARBA00004123"/>
    </source>
</evidence>
<feature type="domain" description="C2H2-type" evidence="8">
    <location>
        <begin position="63"/>
        <end position="86"/>
    </location>
</feature>
<proteinExistence type="predicted"/>
<dbReference type="OrthoDB" id="8918594at2759"/>
<gene>
    <name evidence="9" type="ORF">MEDL_55200</name>
</gene>
<feature type="domain" description="C2H2-type" evidence="8">
    <location>
        <begin position="147"/>
        <end position="174"/>
    </location>
</feature>
<dbReference type="InterPro" id="IPR050331">
    <property type="entry name" value="Zinc_finger"/>
</dbReference>
<feature type="domain" description="C2H2-type" evidence="8">
    <location>
        <begin position="177"/>
        <end position="204"/>
    </location>
</feature>
<evidence type="ECO:0000256" key="6">
    <source>
        <dbReference type="ARBA" id="ARBA00023242"/>
    </source>
</evidence>
<comment type="subcellular location">
    <subcellularLocation>
        <location evidence="1">Nucleus</location>
    </subcellularLocation>
</comment>
<dbReference type="PANTHER" id="PTHR16515">
    <property type="entry name" value="PR DOMAIN ZINC FINGER PROTEIN"/>
    <property type="match status" value="1"/>
</dbReference>
<evidence type="ECO:0000313" key="9">
    <source>
        <dbReference type="EMBL" id="CAG2243105.1"/>
    </source>
</evidence>
<evidence type="ECO:0000256" key="2">
    <source>
        <dbReference type="ARBA" id="ARBA00022723"/>
    </source>
</evidence>
<accession>A0A8S3UB44</accession>
<feature type="domain" description="C2H2-type" evidence="8">
    <location>
        <begin position="119"/>
        <end position="146"/>
    </location>
</feature>
<dbReference type="InterPro" id="IPR013087">
    <property type="entry name" value="Znf_C2H2_type"/>
</dbReference>